<proteinExistence type="predicted"/>
<feature type="transmembrane region" description="Helical" evidence="1">
    <location>
        <begin position="6"/>
        <end position="29"/>
    </location>
</feature>
<dbReference type="EMBL" id="JASPKZ010008547">
    <property type="protein sequence ID" value="KAJ9579280.1"/>
    <property type="molecule type" value="Genomic_DNA"/>
</dbReference>
<keyword evidence="3" id="KW-1185">Reference proteome</keyword>
<organism evidence="2 3">
    <name type="scientific">Diploptera punctata</name>
    <name type="common">Pacific beetle cockroach</name>
    <dbReference type="NCBI Taxonomy" id="6984"/>
    <lineage>
        <taxon>Eukaryota</taxon>
        <taxon>Metazoa</taxon>
        <taxon>Ecdysozoa</taxon>
        <taxon>Arthropoda</taxon>
        <taxon>Hexapoda</taxon>
        <taxon>Insecta</taxon>
        <taxon>Pterygota</taxon>
        <taxon>Neoptera</taxon>
        <taxon>Polyneoptera</taxon>
        <taxon>Dictyoptera</taxon>
        <taxon>Blattodea</taxon>
        <taxon>Blaberoidea</taxon>
        <taxon>Blaberidae</taxon>
        <taxon>Diplopterinae</taxon>
        <taxon>Diploptera</taxon>
    </lineage>
</organism>
<feature type="transmembrane region" description="Helical" evidence="1">
    <location>
        <begin position="41"/>
        <end position="66"/>
    </location>
</feature>
<dbReference type="Proteomes" id="UP001233999">
    <property type="component" value="Unassembled WGS sequence"/>
</dbReference>
<sequence>TLMSLTFRIFLNIITDITIFGHSSAILLCKNHSKLVDFMKCNLYFNYIAMHLAKVFHIVSSFNLALCQIRVCCRVQMTNKHFLLSTLTLP</sequence>
<keyword evidence="1" id="KW-1133">Transmembrane helix</keyword>
<keyword evidence="1" id="KW-0472">Membrane</keyword>
<comment type="caution">
    <text evidence="2">The sequence shown here is derived from an EMBL/GenBank/DDBJ whole genome shotgun (WGS) entry which is preliminary data.</text>
</comment>
<evidence type="ECO:0000313" key="3">
    <source>
        <dbReference type="Proteomes" id="UP001233999"/>
    </source>
</evidence>
<evidence type="ECO:0000256" key="1">
    <source>
        <dbReference type="SAM" id="Phobius"/>
    </source>
</evidence>
<reference evidence="2" key="1">
    <citation type="journal article" date="2023" name="IScience">
        <title>Live-bearing cockroach genome reveals convergent evolutionary mechanisms linked to viviparity in insects and beyond.</title>
        <authorList>
            <person name="Fouks B."/>
            <person name="Harrison M.C."/>
            <person name="Mikhailova A.A."/>
            <person name="Marchal E."/>
            <person name="English S."/>
            <person name="Carruthers M."/>
            <person name="Jennings E.C."/>
            <person name="Chiamaka E.L."/>
            <person name="Frigard R.A."/>
            <person name="Pippel M."/>
            <person name="Attardo G.M."/>
            <person name="Benoit J.B."/>
            <person name="Bornberg-Bauer E."/>
            <person name="Tobe S.S."/>
        </authorList>
    </citation>
    <scope>NUCLEOTIDE SEQUENCE</scope>
    <source>
        <strain evidence="2">Stay&amp;Tobe</strain>
    </source>
</reference>
<dbReference type="AlphaFoldDB" id="A0AAD8E6N3"/>
<reference evidence="2" key="2">
    <citation type="submission" date="2023-05" db="EMBL/GenBank/DDBJ databases">
        <authorList>
            <person name="Fouks B."/>
        </authorList>
    </citation>
    <scope>NUCLEOTIDE SEQUENCE</scope>
    <source>
        <strain evidence="2">Stay&amp;Tobe</strain>
        <tissue evidence="2">Testes</tissue>
    </source>
</reference>
<evidence type="ECO:0000313" key="2">
    <source>
        <dbReference type="EMBL" id="KAJ9579280.1"/>
    </source>
</evidence>
<name>A0AAD8E6N3_DIPPU</name>
<feature type="non-terminal residue" evidence="2">
    <location>
        <position position="90"/>
    </location>
</feature>
<gene>
    <name evidence="2" type="ORF">L9F63_024615</name>
</gene>
<protein>
    <submittedName>
        <fullName evidence="2">Uncharacterized protein</fullName>
    </submittedName>
</protein>
<accession>A0AAD8E6N3</accession>
<keyword evidence="1" id="KW-0812">Transmembrane</keyword>
<feature type="non-terminal residue" evidence="2">
    <location>
        <position position="1"/>
    </location>
</feature>